<dbReference type="EMBL" id="CAJNDS010000614">
    <property type="protein sequence ID" value="CAE7223018.1"/>
    <property type="molecule type" value="Genomic_DNA"/>
</dbReference>
<feature type="transmembrane region" description="Helical" evidence="2">
    <location>
        <begin position="529"/>
        <end position="549"/>
    </location>
</feature>
<accession>A0A812K632</accession>
<comment type="caution">
    <text evidence="3">The sequence shown here is derived from an EMBL/GenBank/DDBJ whole genome shotgun (WGS) entry which is preliminary data.</text>
</comment>
<feature type="transmembrane region" description="Helical" evidence="2">
    <location>
        <begin position="12"/>
        <end position="30"/>
    </location>
</feature>
<evidence type="ECO:0000256" key="2">
    <source>
        <dbReference type="SAM" id="Phobius"/>
    </source>
</evidence>
<sequence>MPEEGVKILPTLQVAVFMGSWVASWMSLLFNSYRMVLGPLGGHRLDVLYVFPVVVLLLGLLMTNLSGYLEEQKKDPALARAAIWDADMFVLIRRHGRELCAGKAPEAWSRLKTRQALGRGIPLSMVSFYLASRHLVEGPSCQAASSLSRVLVQGREQSDSRLVKLLADHRQICGFDLPFGQGLNCTTSEELKPKQTDLLRQLQEGELPAWGEGFTEALQTSEKLVWSAAHCEQSTWLLQAAQGNSRCGYETCVSQGPMPAGPIREVNRFFTSQVVPLMMENKNMEREIRRLASRSANNVLLKAGASVLPYPLFASLVAKKTYIGSHSIAGVLIIARRQWQLQFLVGLASLLTSVQPLATMVWTRRRLKPFRRLHLLLHCSLDILILEITAILILNASVIIHIGRGTKHAAHTLMDATSEVLKSFSSVSEAQGKDLYSQHTWPTVIEQAPKLVDQAAEALRVGPWSLVQFLVSALIVYSLSTHLLRASSVSSEFPLVSRWNAAVGGPLQLLGAVEDPEVRRLCQPVRWQILLRSLLLSGLLLALLCRASAWDVGLFTSMVFQVRMFRAHVVWLILLVLHLSTGMLVVMDIEEQQEARDQKRRLRDVEAPTSASAPPPYGTFAPAQGLQGVQGSSCPAPGPLLPPGLGVTTQAPGMVSGMSSHP</sequence>
<keyword evidence="4" id="KW-1185">Reference proteome</keyword>
<evidence type="ECO:0000256" key="1">
    <source>
        <dbReference type="SAM" id="MobiDB-lite"/>
    </source>
</evidence>
<feature type="transmembrane region" description="Helical" evidence="2">
    <location>
        <begin position="339"/>
        <end position="363"/>
    </location>
</feature>
<dbReference type="Proteomes" id="UP000604046">
    <property type="component" value="Unassembled WGS sequence"/>
</dbReference>
<protein>
    <submittedName>
        <fullName evidence="3">Uncharacterized protein</fullName>
    </submittedName>
</protein>
<feature type="transmembrane region" description="Helical" evidence="2">
    <location>
        <begin position="375"/>
        <end position="402"/>
    </location>
</feature>
<evidence type="ECO:0000313" key="3">
    <source>
        <dbReference type="EMBL" id="CAE7223018.1"/>
    </source>
</evidence>
<keyword evidence="2" id="KW-1133">Transmembrane helix</keyword>
<reference evidence="3" key="1">
    <citation type="submission" date="2021-02" db="EMBL/GenBank/DDBJ databases">
        <authorList>
            <person name="Dougan E. K."/>
            <person name="Rhodes N."/>
            <person name="Thang M."/>
            <person name="Chan C."/>
        </authorList>
    </citation>
    <scope>NUCLEOTIDE SEQUENCE</scope>
</reference>
<feature type="transmembrane region" description="Helical" evidence="2">
    <location>
        <begin position="50"/>
        <end position="69"/>
    </location>
</feature>
<evidence type="ECO:0000313" key="4">
    <source>
        <dbReference type="Proteomes" id="UP000604046"/>
    </source>
</evidence>
<feature type="compositionally biased region" description="Polar residues" evidence="1">
    <location>
        <begin position="647"/>
        <end position="662"/>
    </location>
</feature>
<keyword evidence="2" id="KW-0472">Membrane</keyword>
<organism evidence="3 4">
    <name type="scientific">Symbiodinium natans</name>
    <dbReference type="NCBI Taxonomy" id="878477"/>
    <lineage>
        <taxon>Eukaryota</taxon>
        <taxon>Sar</taxon>
        <taxon>Alveolata</taxon>
        <taxon>Dinophyceae</taxon>
        <taxon>Suessiales</taxon>
        <taxon>Symbiodiniaceae</taxon>
        <taxon>Symbiodinium</taxon>
    </lineage>
</organism>
<feature type="region of interest" description="Disordered" evidence="1">
    <location>
        <begin position="597"/>
        <end position="662"/>
    </location>
</feature>
<proteinExistence type="predicted"/>
<name>A0A812K632_9DINO</name>
<feature type="transmembrane region" description="Helical" evidence="2">
    <location>
        <begin position="569"/>
        <end position="589"/>
    </location>
</feature>
<keyword evidence="2" id="KW-0812">Transmembrane</keyword>
<dbReference type="OrthoDB" id="10399295at2759"/>
<gene>
    <name evidence="3" type="ORF">SNAT2548_LOCUS8364</name>
</gene>
<dbReference type="AlphaFoldDB" id="A0A812K632"/>